<dbReference type="AlphaFoldDB" id="A0A1M5Y4V8"/>
<evidence type="ECO:0000256" key="2">
    <source>
        <dbReference type="PROSITE-ProRule" id="PRU00703"/>
    </source>
</evidence>
<evidence type="ECO:0000313" key="5">
    <source>
        <dbReference type="Proteomes" id="UP000183995"/>
    </source>
</evidence>
<protein>
    <submittedName>
        <fullName evidence="4">CBS domain-containing protein</fullName>
    </submittedName>
</protein>
<keyword evidence="1 2" id="KW-0129">CBS domain</keyword>
<feature type="domain" description="CBS" evidence="3">
    <location>
        <begin position="73"/>
        <end position="129"/>
    </location>
</feature>
<dbReference type="CDD" id="cd04622">
    <property type="entry name" value="CBS_pair_HRP1_like"/>
    <property type="match status" value="1"/>
</dbReference>
<dbReference type="Proteomes" id="UP000183995">
    <property type="component" value="Unassembled WGS sequence"/>
</dbReference>
<dbReference type="SUPFAM" id="SSF54631">
    <property type="entry name" value="CBS-domain pair"/>
    <property type="match status" value="1"/>
</dbReference>
<accession>A0A1M5Y4V8</accession>
<dbReference type="Pfam" id="PF00571">
    <property type="entry name" value="CBS"/>
    <property type="match status" value="2"/>
</dbReference>
<dbReference type="PANTHER" id="PTHR43080">
    <property type="entry name" value="CBS DOMAIN-CONTAINING PROTEIN CBSX3, MITOCHONDRIAL"/>
    <property type="match status" value="1"/>
</dbReference>
<evidence type="ECO:0000259" key="3">
    <source>
        <dbReference type="PROSITE" id="PS51371"/>
    </source>
</evidence>
<dbReference type="EMBL" id="FQXV01000007">
    <property type="protein sequence ID" value="SHI06844.1"/>
    <property type="molecule type" value="Genomic_DNA"/>
</dbReference>
<name>A0A1M5Y4V8_9FIRM</name>
<dbReference type="STRING" id="1123282.SAMN02745823_02212"/>
<sequence length="142" mass="15485">MLVSELMTDSVISIAPDEPASLAARLLFRHNIGAIPVCAEDGRLRGIVTDRDIVLRCVAAENDPETTPVREIMSRGLITVSPTDDVREAARQMSEAQVRRLPVVESGRLVGMLALGDMAKTHSFDMEASKALSEISSNIRKR</sequence>
<keyword evidence="5" id="KW-1185">Reference proteome</keyword>
<proteinExistence type="predicted"/>
<dbReference type="PROSITE" id="PS51371">
    <property type="entry name" value="CBS"/>
    <property type="match status" value="2"/>
</dbReference>
<dbReference type="InterPro" id="IPR000644">
    <property type="entry name" value="CBS_dom"/>
</dbReference>
<dbReference type="Gene3D" id="3.10.580.10">
    <property type="entry name" value="CBS-domain"/>
    <property type="match status" value="1"/>
</dbReference>
<dbReference type="InterPro" id="IPR051257">
    <property type="entry name" value="Diverse_CBS-Domain"/>
</dbReference>
<feature type="domain" description="CBS" evidence="3">
    <location>
        <begin position="7"/>
        <end position="65"/>
    </location>
</feature>
<evidence type="ECO:0000313" key="4">
    <source>
        <dbReference type="EMBL" id="SHI06844.1"/>
    </source>
</evidence>
<dbReference type="OrthoDB" id="9802114at2"/>
<organism evidence="4 5">
    <name type="scientific">Sporobacter termitidis DSM 10068</name>
    <dbReference type="NCBI Taxonomy" id="1123282"/>
    <lineage>
        <taxon>Bacteria</taxon>
        <taxon>Bacillati</taxon>
        <taxon>Bacillota</taxon>
        <taxon>Clostridia</taxon>
        <taxon>Eubacteriales</taxon>
        <taxon>Oscillospiraceae</taxon>
        <taxon>Sporobacter</taxon>
    </lineage>
</organism>
<dbReference type="SMART" id="SM00116">
    <property type="entry name" value="CBS"/>
    <property type="match status" value="2"/>
</dbReference>
<dbReference type="InterPro" id="IPR046342">
    <property type="entry name" value="CBS_dom_sf"/>
</dbReference>
<evidence type="ECO:0000256" key="1">
    <source>
        <dbReference type="ARBA" id="ARBA00023122"/>
    </source>
</evidence>
<dbReference type="RefSeq" id="WP_073079123.1">
    <property type="nucleotide sequence ID" value="NZ_FQXV01000007.1"/>
</dbReference>
<reference evidence="4 5" key="1">
    <citation type="submission" date="2016-11" db="EMBL/GenBank/DDBJ databases">
        <authorList>
            <person name="Jaros S."/>
            <person name="Januszkiewicz K."/>
            <person name="Wedrychowicz H."/>
        </authorList>
    </citation>
    <scope>NUCLEOTIDE SEQUENCE [LARGE SCALE GENOMIC DNA]</scope>
    <source>
        <strain evidence="4 5">DSM 10068</strain>
    </source>
</reference>
<dbReference type="PANTHER" id="PTHR43080:SF2">
    <property type="entry name" value="CBS DOMAIN-CONTAINING PROTEIN"/>
    <property type="match status" value="1"/>
</dbReference>
<gene>
    <name evidence="4" type="ORF">SAMN02745823_02212</name>
</gene>